<reference evidence="2 5" key="2">
    <citation type="journal article" date="2014" name="BMC Genomics">
        <title>An improved genome release (version Mt4.0) for the model legume Medicago truncatula.</title>
        <authorList>
            <person name="Tang H."/>
            <person name="Krishnakumar V."/>
            <person name="Bidwell S."/>
            <person name="Rosen B."/>
            <person name="Chan A."/>
            <person name="Zhou S."/>
            <person name="Gentzbittel L."/>
            <person name="Childs K.L."/>
            <person name="Yandell M."/>
            <person name="Gundlach H."/>
            <person name="Mayer K.F."/>
            <person name="Schwartz D.C."/>
            <person name="Town C.D."/>
        </authorList>
    </citation>
    <scope>GENOME REANNOTATION</scope>
    <source>
        <strain evidence="4 5">cv. Jemalong A17</strain>
    </source>
</reference>
<dbReference type="AlphaFoldDB" id="G7KBF6"/>
<protein>
    <recommendedName>
        <fullName evidence="6">Transmembrane protein</fullName>
    </recommendedName>
</protein>
<dbReference type="PaxDb" id="3880-AES98191"/>
<name>G7KBF6_MEDTR</name>
<gene>
    <name evidence="2" type="ordered locus">MTR_5g065500</name>
    <name evidence="3" type="ORF">MtrunA17_Chr5g0427071</name>
</gene>
<dbReference type="EMBL" id="CM001221">
    <property type="protein sequence ID" value="AES98191.1"/>
    <property type="molecule type" value="Genomic_DNA"/>
</dbReference>
<evidence type="ECO:0000313" key="5">
    <source>
        <dbReference type="Proteomes" id="UP000002051"/>
    </source>
</evidence>
<evidence type="ECO:0000313" key="3">
    <source>
        <dbReference type="EMBL" id="RHN56216.1"/>
    </source>
</evidence>
<dbReference type="Proteomes" id="UP000002051">
    <property type="component" value="Chromosome 5"/>
</dbReference>
<dbReference type="EMBL" id="PSQE01000005">
    <property type="protein sequence ID" value="RHN56216.1"/>
    <property type="molecule type" value="Genomic_DNA"/>
</dbReference>
<keyword evidence="5" id="KW-1185">Reference proteome</keyword>
<feature type="signal peptide" evidence="1">
    <location>
        <begin position="1"/>
        <end position="18"/>
    </location>
</feature>
<dbReference type="HOGENOM" id="CLU_2458202_0_0_1"/>
<reference evidence="3" key="4">
    <citation type="journal article" date="2018" name="Nat. Plants">
        <title>Whole-genome landscape of Medicago truncatula symbiotic genes.</title>
        <authorList>
            <person name="Pecrix Y."/>
            <person name="Gamas P."/>
            <person name="Carrere S."/>
        </authorList>
    </citation>
    <scope>NUCLEOTIDE SEQUENCE</scope>
    <source>
        <tissue evidence="3">Leaves</tissue>
    </source>
</reference>
<dbReference type="Gramene" id="rna31583">
    <property type="protein sequence ID" value="RHN56216.1"/>
    <property type="gene ID" value="gene31583"/>
</dbReference>
<proteinExistence type="predicted"/>
<dbReference type="Proteomes" id="UP000265566">
    <property type="component" value="Chromosome 5"/>
</dbReference>
<sequence>MAGLFFISLLIIMRKIYLLSLVGIQSGMRQDGKSKPTLKWDLTVQLSDVNQSFGFLFCLSIHWWTEKPMVSFFHRPSCNWSFPISFKCL</sequence>
<accession>G7KBF6</accession>
<organism evidence="2 5">
    <name type="scientific">Medicago truncatula</name>
    <name type="common">Barrel medic</name>
    <name type="synonym">Medicago tribuloides</name>
    <dbReference type="NCBI Taxonomy" id="3880"/>
    <lineage>
        <taxon>Eukaryota</taxon>
        <taxon>Viridiplantae</taxon>
        <taxon>Streptophyta</taxon>
        <taxon>Embryophyta</taxon>
        <taxon>Tracheophyta</taxon>
        <taxon>Spermatophyta</taxon>
        <taxon>Magnoliopsida</taxon>
        <taxon>eudicotyledons</taxon>
        <taxon>Gunneridae</taxon>
        <taxon>Pentapetalae</taxon>
        <taxon>rosids</taxon>
        <taxon>fabids</taxon>
        <taxon>Fabales</taxon>
        <taxon>Fabaceae</taxon>
        <taxon>Papilionoideae</taxon>
        <taxon>50 kb inversion clade</taxon>
        <taxon>NPAAA clade</taxon>
        <taxon>Hologalegina</taxon>
        <taxon>IRL clade</taxon>
        <taxon>Trifolieae</taxon>
        <taxon>Medicago</taxon>
    </lineage>
</organism>
<evidence type="ECO:0000313" key="4">
    <source>
        <dbReference type="EnsemblPlants" id="AES98191"/>
    </source>
</evidence>
<keyword evidence="1" id="KW-0732">Signal</keyword>
<evidence type="ECO:0000256" key="1">
    <source>
        <dbReference type="SAM" id="SignalP"/>
    </source>
</evidence>
<reference evidence="2 5" key="1">
    <citation type="journal article" date="2011" name="Nature">
        <title>The Medicago genome provides insight into the evolution of rhizobial symbioses.</title>
        <authorList>
            <person name="Young N.D."/>
            <person name="Debelle F."/>
            <person name="Oldroyd G.E."/>
            <person name="Geurts R."/>
            <person name="Cannon S.B."/>
            <person name="Udvardi M.K."/>
            <person name="Benedito V.A."/>
            <person name="Mayer K.F."/>
            <person name="Gouzy J."/>
            <person name="Schoof H."/>
            <person name="Van de Peer Y."/>
            <person name="Proost S."/>
            <person name="Cook D.R."/>
            <person name="Meyers B.C."/>
            <person name="Spannagl M."/>
            <person name="Cheung F."/>
            <person name="De Mita S."/>
            <person name="Krishnakumar V."/>
            <person name="Gundlach H."/>
            <person name="Zhou S."/>
            <person name="Mudge J."/>
            <person name="Bharti A.K."/>
            <person name="Murray J.D."/>
            <person name="Naoumkina M.A."/>
            <person name="Rosen B."/>
            <person name="Silverstein K.A."/>
            <person name="Tang H."/>
            <person name="Rombauts S."/>
            <person name="Zhao P.X."/>
            <person name="Zhou P."/>
            <person name="Barbe V."/>
            <person name="Bardou P."/>
            <person name="Bechner M."/>
            <person name="Bellec A."/>
            <person name="Berger A."/>
            <person name="Berges H."/>
            <person name="Bidwell S."/>
            <person name="Bisseling T."/>
            <person name="Choisne N."/>
            <person name="Couloux A."/>
            <person name="Denny R."/>
            <person name="Deshpande S."/>
            <person name="Dai X."/>
            <person name="Doyle J.J."/>
            <person name="Dudez A.M."/>
            <person name="Farmer A.D."/>
            <person name="Fouteau S."/>
            <person name="Franken C."/>
            <person name="Gibelin C."/>
            <person name="Gish J."/>
            <person name="Goldstein S."/>
            <person name="Gonzalez A.J."/>
            <person name="Green P.J."/>
            <person name="Hallab A."/>
            <person name="Hartog M."/>
            <person name="Hua A."/>
            <person name="Humphray S.J."/>
            <person name="Jeong D.H."/>
            <person name="Jing Y."/>
            <person name="Jocker A."/>
            <person name="Kenton S.M."/>
            <person name="Kim D.J."/>
            <person name="Klee K."/>
            <person name="Lai H."/>
            <person name="Lang C."/>
            <person name="Lin S."/>
            <person name="Macmil S.L."/>
            <person name="Magdelenat G."/>
            <person name="Matthews L."/>
            <person name="McCorrison J."/>
            <person name="Monaghan E.L."/>
            <person name="Mun J.H."/>
            <person name="Najar F.Z."/>
            <person name="Nicholson C."/>
            <person name="Noirot C."/>
            <person name="O'Bleness M."/>
            <person name="Paule C.R."/>
            <person name="Poulain J."/>
            <person name="Prion F."/>
            <person name="Qin B."/>
            <person name="Qu C."/>
            <person name="Retzel E.F."/>
            <person name="Riddle C."/>
            <person name="Sallet E."/>
            <person name="Samain S."/>
            <person name="Samson N."/>
            <person name="Sanders I."/>
            <person name="Saurat O."/>
            <person name="Scarpelli C."/>
            <person name="Schiex T."/>
            <person name="Segurens B."/>
            <person name="Severin A.J."/>
            <person name="Sherrier D.J."/>
            <person name="Shi R."/>
            <person name="Sims S."/>
            <person name="Singer S.R."/>
            <person name="Sinharoy S."/>
            <person name="Sterck L."/>
            <person name="Viollet A."/>
            <person name="Wang B.B."/>
            <person name="Wang K."/>
            <person name="Wang M."/>
            <person name="Wang X."/>
            <person name="Warfsmann J."/>
            <person name="Weissenbach J."/>
            <person name="White D.D."/>
            <person name="White J.D."/>
            <person name="Wiley G.B."/>
            <person name="Wincker P."/>
            <person name="Xing Y."/>
            <person name="Yang L."/>
            <person name="Yao Z."/>
            <person name="Ying F."/>
            <person name="Zhai J."/>
            <person name="Zhou L."/>
            <person name="Zuber A."/>
            <person name="Denarie J."/>
            <person name="Dixon R.A."/>
            <person name="May G.D."/>
            <person name="Schwartz D.C."/>
            <person name="Rogers J."/>
            <person name="Quetier F."/>
            <person name="Town C.D."/>
            <person name="Roe B.A."/>
        </authorList>
    </citation>
    <scope>NUCLEOTIDE SEQUENCE [LARGE SCALE GENOMIC DNA]</scope>
    <source>
        <strain evidence="2">A17</strain>
        <strain evidence="4 5">cv. Jemalong A17</strain>
    </source>
</reference>
<feature type="chain" id="PRO_5014573496" description="Transmembrane protein" evidence="1">
    <location>
        <begin position="19"/>
        <end position="89"/>
    </location>
</feature>
<evidence type="ECO:0000313" key="2">
    <source>
        <dbReference type="EMBL" id="AES98191.1"/>
    </source>
</evidence>
<dbReference type="EnsemblPlants" id="AES98191">
    <property type="protein sequence ID" value="AES98191"/>
    <property type="gene ID" value="MTR_5g065500"/>
</dbReference>
<reference evidence="4" key="3">
    <citation type="submission" date="2015-04" db="UniProtKB">
        <authorList>
            <consortium name="EnsemblPlants"/>
        </authorList>
    </citation>
    <scope>IDENTIFICATION</scope>
    <source>
        <strain evidence="4">cv. Jemalong A17</strain>
    </source>
</reference>
<evidence type="ECO:0008006" key="6">
    <source>
        <dbReference type="Google" id="ProtNLM"/>
    </source>
</evidence>